<comment type="caution">
    <text evidence="2">Lacks conserved residue(s) required for the propagation of feature annotation.</text>
</comment>
<dbReference type="EMBL" id="NPIC01000003">
    <property type="protein sequence ID" value="RDL37109.1"/>
    <property type="molecule type" value="Genomic_DNA"/>
</dbReference>
<name>A0A370TNL1_9HELO</name>
<feature type="chain" id="PRO_5016802290" description="Chitin-binding type-1 domain-containing protein" evidence="4">
    <location>
        <begin position="18"/>
        <end position="350"/>
    </location>
</feature>
<comment type="caution">
    <text evidence="6">The sequence shown here is derived from an EMBL/GenBank/DDBJ whole genome shotgun (WGS) entry which is preliminary data.</text>
</comment>
<feature type="signal peptide" evidence="4">
    <location>
        <begin position="1"/>
        <end position="17"/>
    </location>
</feature>
<dbReference type="Proteomes" id="UP000254866">
    <property type="component" value="Unassembled WGS sequence"/>
</dbReference>
<keyword evidence="2" id="KW-1015">Disulfide bond</keyword>
<keyword evidence="1 2" id="KW-0147">Chitin-binding</keyword>
<dbReference type="PANTHER" id="PTHR36182:SF1">
    <property type="entry name" value="PROTEIN, PUTATIVE (AFU_ORTHOLOGUE AFUA_6G10930)-RELATED"/>
    <property type="match status" value="1"/>
</dbReference>
<dbReference type="InterPro" id="IPR001002">
    <property type="entry name" value="Chitin-bd_1"/>
</dbReference>
<feature type="disulfide bond" evidence="2">
    <location>
        <begin position="297"/>
        <end position="311"/>
    </location>
</feature>
<dbReference type="Gene3D" id="3.30.60.10">
    <property type="entry name" value="Endochitinase-like"/>
    <property type="match status" value="1"/>
</dbReference>
<dbReference type="STRING" id="2656787.A0A370TNL1"/>
<evidence type="ECO:0000313" key="6">
    <source>
        <dbReference type="EMBL" id="RDL37109.1"/>
    </source>
</evidence>
<dbReference type="GeneID" id="43597391"/>
<reference evidence="6 7" key="1">
    <citation type="journal article" date="2018" name="IMA Fungus">
        <title>IMA Genome-F 9: Draft genome sequence of Annulohypoxylon stygium, Aspergillus mulundensis, Berkeleyomyces basicola (syn. Thielaviopsis basicola), Ceratocystis smalleyi, two Cercospora beticola strains, Coleophoma cylindrospora, Fusarium fracticaudum, Phialophora cf. hyalina, and Morchella septimelata.</title>
        <authorList>
            <person name="Wingfield B.D."/>
            <person name="Bills G.F."/>
            <person name="Dong Y."/>
            <person name="Huang W."/>
            <person name="Nel W.J."/>
            <person name="Swalarsk-Parry B.S."/>
            <person name="Vaghefi N."/>
            <person name="Wilken P.M."/>
            <person name="An Z."/>
            <person name="de Beer Z.W."/>
            <person name="De Vos L."/>
            <person name="Chen L."/>
            <person name="Duong T.A."/>
            <person name="Gao Y."/>
            <person name="Hammerbacher A."/>
            <person name="Kikkert J.R."/>
            <person name="Li Y."/>
            <person name="Li H."/>
            <person name="Li K."/>
            <person name="Li Q."/>
            <person name="Liu X."/>
            <person name="Ma X."/>
            <person name="Naidoo K."/>
            <person name="Pethybridge S.J."/>
            <person name="Sun J."/>
            <person name="Steenkamp E.T."/>
            <person name="van der Nest M.A."/>
            <person name="van Wyk S."/>
            <person name="Wingfield M.J."/>
            <person name="Xiong C."/>
            <person name="Yue Q."/>
            <person name="Zhang X."/>
        </authorList>
    </citation>
    <scope>NUCLEOTIDE SEQUENCE [LARGE SCALE GENOMIC DNA]</scope>
    <source>
        <strain evidence="6 7">BP 5553</strain>
    </source>
</reference>
<dbReference type="GO" id="GO:0008061">
    <property type="term" value="F:chitin binding"/>
    <property type="evidence" value="ECO:0007669"/>
    <property type="project" value="UniProtKB-UniRule"/>
</dbReference>
<evidence type="ECO:0000256" key="4">
    <source>
        <dbReference type="SAM" id="SignalP"/>
    </source>
</evidence>
<proteinExistence type="predicted"/>
<dbReference type="RefSeq" id="XP_031869765.1">
    <property type="nucleotide sequence ID" value="XM_032013165.1"/>
</dbReference>
<keyword evidence="7" id="KW-1185">Reference proteome</keyword>
<dbReference type="InterPro" id="IPR036861">
    <property type="entry name" value="Endochitinase-like_sf"/>
</dbReference>
<sequence>MIHTILMAALAISSVNGHMALSYPAPFRASNNPHAKNVDYSMTTPLSGAAQFPCKGYSSDMADTTGAGAPVATWTAGQKYNFTVTGGAPHGGGSCQIALSYDSKTFSTIHSYIGSCPLSSGQNFDFTLPSDAKTGPAMFAWVWYNKVGNREIYMNCASVNIAAGTGAKPAVAFSSRPSLFLANLGNGCTTVEGKDAVFPDPGPDADVTTKLTTTDDKGSFTGTCAPVGGVGGQAAAAAGSPVSGSGPKPGASLGSTATAAAPITSGTGTANSSLQVSTSGVCGENKQTCVGSKFGKCCSKFGYCGDTPLHCGTGCVSGFGQCGDFLNSTEVMTSSASPARRLIRVRRPLW</sequence>
<gene>
    <name evidence="6" type="ORF">BP5553_04542</name>
</gene>
<evidence type="ECO:0000256" key="2">
    <source>
        <dbReference type="PROSITE-ProRule" id="PRU00261"/>
    </source>
</evidence>
<protein>
    <recommendedName>
        <fullName evidence="5">Chitin-binding type-1 domain-containing protein</fullName>
    </recommendedName>
</protein>
<dbReference type="AlphaFoldDB" id="A0A370TNL1"/>
<evidence type="ECO:0000256" key="1">
    <source>
        <dbReference type="ARBA" id="ARBA00022669"/>
    </source>
</evidence>
<dbReference type="SUPFAM" id="SSF57016">
    <property type="entry name" value="Plant lectins/antimicrobial peptides"/>
    <property type="match status" value="1"/>
</dbReference>
<keyword evidence="4" id="KW-0732">Signal</keyword>
<dbReference type="PROSITE" id="PS50941">
    <property type="entry name" value="CHIT_BIND_I_2"/>
    <property type="match status" value="1"/>
</dbReference>
<evidence type="ECO:0000313" key="7">
    <source>
        <dbReference type="Proteomes" id="UP000254866"/>
    </source>
</evidence>
<evidence type="ECO:0000256" key="3">
    <source>
        <dbReference type="SAM" id="MobiDB-lite"/>
    </source>
</evidence>
<evidence type="ECO:0000259" key="5">
    <source>
        <dbReference type="PROSITE" id="PS50941"/>
    </source>
</evidence>
<dbReference type="Gene3D" id="2.70.50.70">
    <property type="match status" value="1"/>
</dbReference>
<feature type="domain" description="Chitin-binding type-1" evidence="5">
    <location>
        <begin position="279"/>
        <end position="324"/>
    </location>
</feature>
<dbReference type="CDD" id="cd11618">
    <property type="entry name" value="ChtBD1_1"/>
    <property type="match status" value="1"/>
</dbReference>
<accession>A0A370TNL1</accession>
<dbReference type="PANTHER" id="PTHR36182">
    <property type="entry name" value="PROTEIN, PUTATIVE (AFU_ORTHOLOGUE AFUA_6G10930)-RELATED"/>
    <property type="match status" value="1"/>
</dbReference>
<organism evidence="6 7">
    <name type="scientific">Venustampulla echinocandica</name>
    <dbReference type="NCBI Taxonomy" id="2656787"/>
    <lineage>
        <taxon>Eukaryota</taxon>
        <taxon>Fungi</taxon>
        <taxon>Dikarya</taxon>
        <taxon>Ascomycota</taxon>
        <taxon>Pezizomycotina</taxon>
        <taxon>Leotiomycetes</taxon>
        <taxon>Helotiales</taxon>
        <taxon>Pleuroascaceae</taxon>
        <taxon>Venustampulla</taxon>
    </lineage>
</organism>
<dbReference type="OrthoDB" id="2342176at2759"/>
<feature type="region of interest" description="Disordered" evidence="3">
    <location>
        <begin position="236"/>
        <end position="256"/>
    </location>
</feature>